<dbReference type="GO" id="GO:0005886">
    <property type="term" value="C:plasma membrane"/>
    <property type="evidence" value="ECO:0007669"/>
    <property type="project" value="UniProtKB-SubCell"/>
</dbReference>
<dbReference type="Pfam" id="PF02608">
    <property type="entry name" value="Bmp"/>
    <property type="match status" value="1"/>
</dbReference>
<dbReference type="InterPro" id="IPR028082">
    <property type="entry name" value="Peripla_BP_I"/>
</dbReference>
<protein>
    <submittedName>
        <fullName evidence="9">BMP family ABC transporter substrate-binding protein</fullName>
    </submittedName>
</protein>
<keyword evidence="4" id="KW-0732">Signal</keyword>
<keyword evidence="6" id="KW-0449">Lipoprotein</keyword>
<sequence length="345" mass="37374">MKGYWLTLWTIAVVLLVVAPSEGPAHAQAEFRIGLVTDIGPIDDRSFNQSAWEGVQMVAEKLGGFADFIETTDPEDYANNLRLFADQDFDVIVSVGFALGDATLEAAQQYPETHFIMIDVDAELLMASKGVRVPNVTGLIFREDQIGFLTGFLAARLTRSGIIGAVLPADLPPVVRFREGFEFGARYAKPDIRILASYHPGGLTVAFDDPAWGAQTAAQAMDQGADVIFSGGGKTGNGGLQEVARRTKPDDPRYCIGVDTDQWFSVPEAQPCLVTSGIKRIPEGVVAIVDKLLAGELTEPNFVGAVDLAPFHDFEDVIPEQVKAELRQLRADLAEGRLKIDGTRP</sequence>
<dbReference type="Proteomes" id="UP000229681">
    <property type="component" value="Unassembled WGS sequence"/>
</dbReference>
<dbReference type="EMBL" id="PGTM01000014">
    <property type="protein sequence ID" value="PJF37118.1"/>
    <property type="molecule type" value="Genomic_DNA"/>
</dbReference>
<feature type="domain" description="ABC transporter substrate-binding protein PnrA-like" evidence="7">
    <location>
        <begin position="36"/>
        <end position="297"/>
    </location>
</feature>
<dbReference type="CDD" id="cd06354">
    <property type="entry name" value="PBP1_PrnA-like"/>
    <property type="match status" value="1"/>
</dbReference>
<reference evidence="10 11" key="1">
    <citation type="submission" date="2017-11" db="EMBL/GenBank/DDBJ databases">
        <title>Evolution of Phototrophy in the Chloroflexi Phylum Driven by Horizontal Gene Transfer.</title>
        <authorList>
            <person name="Ward L.M."/>
            <person name="Hemp J."/>
            <person name="Shih P.M."/>
            <person name="Mcglynn S.E."/>
            <person name="Fischer W."/>
        </authorList>
    </citation>
    <scope>NUCLEOTIDE SEQUENCE [LARGE SCALE GENOMIC DNA]</scope>
    <source>
        <strain evidence="9">CP1_1M</strain>
        <strain evidence="8">JP3_13</strain>
    </source>
</reference>
<accession>A0A2M8PZZ0</accession>
<proteinExistence type="inferred from homology"/>
<evidence type="ECO:0000256" key="1">
    <source>
        <dbReference type="ARBA" id="ARBA00004193"/>
    </source>
</evidence>
<dbReference type="EMBL" id="PGTL01000004">
    <property type="protein sequence ID" value="PJF43116.1"/>
    <property type="molecule type" value="Genomic_DNA"/>
</dbReference>
<dbReference type="InterPro" id="IPR003760">
    <property type="entry name" value="PnrA-like"/>
</dbReference>
<gene>
    <name evidence="8" type="ORF">CUN49_01905</name>
    <name evidence="9" type="ORF">CUN50_01635</name>
</gene>
<dbReference type="Gene3D" id="3.40.50.2300">
    <property type="match status" value="2"/>
</dbReference>
<keyword evidence="5" id="KW-0472">Membrane</keyword>
<dbReference type="SUPFAM" id="SSF53822">
    <property type="entry name" value="Periplasmic binding protein-like I"/>
    <property type="match status" value="1"/>
</dbReference>
<dbReference type="PANTHER" id="PTHR34296:SF2">
    <property type="entry name" value="ABC TRANSPORTER GUANOSINE-BINDING PROTEIN NUPN"/>
    <property type="match status" value="1"/>
</dbReference>
<keyword evidence="3" id="KW-1003">Cell membrane</keyword>
<organism evidence="9 10">
    <name type="scientific">Candidatus Thermofonsia Clade 1 bacterium</name>
    <dbReference type="NCBI Taxonomy" id="2364210"/>
    <lineage>
        <taxon>Bacteria</taxon>
        <taxon>Bacillati</taxon>
        <taxon>Chloroflexota</taxon>
        <taxon>Candidatus Thermofontia</taxon>
        <taxon>Candidatus Thermofonsia Clade 1</taxon>
    </lineage>
</organism>
<name>A0A2M8PZZ0_9CHLR</name>
<evidence type="ECO:0000313" key="11">
    <source>
        <dbReference type="Proteomes" id="UP000229681"/>
    </source>
</evidence>
<dbReference type="Proteomes" id="UP000228947">
    <property type="component" value="Unassembled WGS sequence"/>
</dbReference>
<comment type="caution">
    <text evidence="9">The sequence shown here is derived from an EMBL/GenBank/DDBJ whole genome shotgun (WGS) entry which is preliminary data.</text>
</comment>
<comment type="similarity">
    <text evidence="2">Belongs to the BMP lipoprotein family.</text>
</comment>
<evidence type="ECO:0000313" key="9">
    <source>
        <dbReference type="EMBL" id="PJF43116.1"/>
    </source>
</evidence>
<evidence type="ECO:0000259" key="7">
    <source>
        <dbReference type="Pfam" id="PF02608"/>
    </source>
</evidence>
<evidence type="ECO:0000256" key="6">
    <source>
        <dbReference type="ARBA" id="ARBA00023288"/>
    </source>
</evidence>
<evidence type="ECO:0000313" key="10">
    <source>
        <dbReference type="Proteomes" id="UP000228947"/>
    </source>
</evidence>
<evidence type="ECO:0000256" key="5">
    <source>
        <dbReference type="ARBA" id="ARBA00023136"/>
    </source>
</evidence>
<dbReference type="PANTHER" id="PTHR34296">
    <property type="entry name" value="TRANSCRIPTIONAL ACTIVATOR PROTEIN MED"/>
    <property type="match status" value="1"/>
</dbReference>
<comment type="subcellular location">
    <subcellularLocation>
        <location evidence="1">Cell membrane</location>
        <topology evidence="1">Lipid-anchor</topology>
    </subcellularLocation>
</comment>
<evidence type="ECO:0000256" key="4">
    <source>
        <dbReference type="ARBA" id="ARBA00022729"/>
    </source>
</evidence>
<dbReference type="InterPro" id="IPR050957">
    <property type="entry name" value="BMP_lipoprotein"/>
</dbReference>
<dbReference type="AlphaFoldDB" id="A0A2M8PZZ0"/>
<evidence type="ECO:0000256" key="3">
    <source>
        <dbReference type="ARBA" id="ARBA00022475"/>
    </source>
</evidence>
<accession>A0A2M8PHU4</accession>
<evidence type="ECO:0000313" key="8">
    <source>
        <dbReference type="EMBL" id="PJF37118.1"/>
    </source>
</evidence>
<evidence type="ECO:0000256" key="2">
    <source>
        <dbReference type="ARBA" id="ARBA00008610"/>
    </source>
</evidence>